<dbReference type="InterPro" id="IPR046275">
    <property type="entry name" value="DUF6308"/>
</dbReference>
<dbReference type="Pfam" id="PF19827">
    <property type="entry name" value="DUF6308"/>
    <property type="match status" value="1"/>
</dbReference>
<comment type="caution">
    <text evidence="1">The sequence shown here is derived from an EMBL/GenBank/DDBJ whole genome shotgun (WGS) entry which is preliminary data.</text>
</comment>
<gene>
    <name evidence="1" type="ORF">OERS_05050</name>
</gene>
<accession>A0ABX2Y8J8</accession>
<dbReference type="Proteomes" id="UP000093412">
    <property type="component" value="Unassembled WGS sequence"/>
</dbReference>
<evidence type="ECO:0000313" key="1">
    <source>
        <dbReference type="EMBL" id="OCI32913.1"/>
    </source>
</evidence>
<sequence length="245" mass="26259">MARGDVVGCRYGHRMLPPVPDTWPPVPDGLLDAAHRTALDALSLVRFERYYDVAGNYAGATFASIEPNDPMDVTAADLHALTMLAITVGPGATRRVLEDGPVRDGLLAALIATPTGTDLVDASAAELDAAWDLTNKARAALADPTTKSESDPWVTAAKLAARKRPRLLPVRDTLVRRLLGLEPARDGRLEIQVIRSLVADPAVLDAIEAALARARTTAAAEGRTCVYDTTELRLLDVALWMHAAR</sequence>
<organism evidence="1 2">
    <name type="scientific">Oerskovia enterophila</name>
    <dbReference type="NCBI Taxonomy" id="43678"/>
    <lineage>
        <taxon>Bacteria</taxon>
        <taxon>Bacillati</taxon>
        <taxon>Actinomycetota</taxon>
        <taxon>Actinomycetes</taxon>
        <taxon>Micrococcales</taxon>
        <taxon>Cellulomonadaceae</taxon>
        <taxon>Oerskovia</taxon>
    </lineage>
</organism>
<name>A0ABX2Y8J8_9CELL</name>
<proteinExistence type="predicted"/>
<keyword evidence="2" id="KW-1185">Reference proteome</keyword>
<reference evidence="1 2" key="1">
    <citation type="submission" date="2016-06" db="EMBL/GenBank/DDBJ databases">
        <title>Genome sequence of Oerskovia enterophila DSM 43852.</title>
        <authorList>
            <person name="Poehlein A."/>
            <person name="Jag V."/>
            <person name="Bengelsdorf F.R."/>
            <person name="Daniel R."/>
            <person name="Duerre P."/>
        </authorList>
    </citation>
    <scope>NUCLEOTIDE SEQUENCE [LARGE SCALE GENOMIC DNA]</scope>
    <source>
        <strain evidence="1 2">DSM 43852</strain>
    </source>
</reference>
<evidence type="ECO:0000313" key="2">
    <source>
        <dbReference type="Proteomes" id="UP000093412"/>
    </source>
</evidence>
<protein>
    <submittedName>
        <fullName evidence="1">Uncharacterized protein</fullName>
    </submittedName>
</protein>
<dbReference type="EMBL" id="MAQA01000003">
    <property type="protein sequence ID" value="OCI32913.1"/>
    <property type="molecule type" value="Genomic_DNA"/>
</dbReference>